<keyword evidence="5" id="KW-0808">Transferase</keyword>
<feature type="transmembrane region" description="Helical" evidence="3">
    <location>
        <begin position="355"/>
        <end position="380"/>
    </location>
</feature>
<dbReference type="HOGENOM" id="CLU_000288_135_7_3"/>
<dbReference type="InterPro" id="IPR011009">
    <property type="entry name" value="Kinase-like_dom_sf"/>
</dbReference>
<dbReference type="GO" id="GO:0004674">
    <property type="term" value="F:protein serine/threonine kinase activity"/>
    <property type="evidence" value="ECO:0007669"/>
    <property type="project" value="TreeGrafter"/>
</dbReference>
<evidence type="ECO:0000313" key="6">
    <source>
        <dbReference type="Proteomes" id="UP000010471"/>
    </source>
</evidence>
<evidence type="ECO:0000256" key="2">
    <source>
        <dbReference type="ARBA" id="ARBA00022840"/>
    </source>
</evidence>
<dbReference type="Pfam" id="PF00069">
    <property type="entry name" value="Pkinase"/>
    <property type="match status" value="1"/>
</dbReference>
<evidence type="ECO:0000259" key="4">
    <source>
        <dbReference type="PROSITE" id="PS50011"/>
    </source>
</evidence>
<dbReference type="EMBL" id="CP003630">
    <property type="protein sequence ID" value="AFZ17534.1"/>
    <property type="molecule type" value="Genomic_DNA"/>
</dbReference>
<dbReference type="STRING" id="1173027.Mic7113_1666"/>
<gene>
    <name evidence="5" type="ORF">Mic7113_1666</name>
</gene>
<keyword evidence="2" id="KW-0067">ATP-binding</keyword>
<dbReference type="PANTHER" id="PTHR24363">
    <property type="entry name" value="SERINE/THREONINE PROTEIN KINASE"/>
    <property type="match status" value="1"/>
</dbReference>
<dbReference type="InterPro" id="IPR000719">
    <property type="entry name" value="Prot_kinase_dom"/>
</dbReference>
<protein>
    <submittedName>
        <fullName evidence="5">Protein kinase family protein</fullName>
    </submittedName>
</protein>
<dbReference type="RefSeq" id="WP_015181690.1">
    <property type="nucleotide sequence ID" value="NC_019738.1"/>
</dbReference>
<dbReference type="OrthoDB" id="5518868at2"/>
<reference evidence="5 6" key="1">
    <citation type="submission" date="2012-06" db="EMBL/GenBank/DDBJ databases">
        <title>Finished chromosome of genome of Microcoleus sp. PCC 7113.</title>
        <authorList>
            <consortium name="US DOE Joint Genome Institute"/>
            <person name="Gugger M."/>
            <person name="Coursin T."/>
            <person name="Rippka R."/>
            <person name="Tandeau De Marsac N."/>
            <person name="Huntemann M."/>
            <person name="Wei C.-L."/>
            <person name="Han J."/>
            <person name="Detter J.C."/>
            <person name="Han C."/>
            <person name="Tapia R."/>
            <person name="Chen A."/>
            <person name="Kyrpides N."/>
            <person name="Mavromatis K."/>
            <person name="Markowitz V."/>
            <person name="Szeto E."/>
            <person name="Ivanova N."/>
            <person name="Pagani I."/>
            <person name="Pati A."/>
            <person name="Goodwin L."/>
            <person name="Nordberg H.P."/>
            <person name="Cantor M.N."/>
            <person name="Hua S.X."/>
            <person name="Woyke T."/>
            <person name="Kerfeld C.A."/>
        </authorList>
    </citation>
    <scope>NUCLEOTIDE SEQUENCE [LARGE SCALE GENOMIC DNA]</scope>
    <source>
        <strain evidence="5 6">PCC 7113</strain>
    </source>
</reference>
<name>K9WCQ5_9CYAN</name>
<sequence length="456" mass="51952">MPQAGQVLQASLAEHNLIQRYQLKEILGQDASRQTWLAIDLASHTQEQVVVKLLALNPQMHLNECQLFEREAQILQQLDHPRIPKYRNYFVLDHQPGSRFSWFGLVHSYIPGTSVQQLLNEGKHFSEAEVEKIAVEVLNILVYLHEQNPLIIHRDIKPSNLIWGEDGRVYLVDFGAVQDQAVLEGATFTVVGTYGYVPMEQFGGRAVPASDLYALGATLIHLLTGVAPADLPQHDARIQFADKVSIDRGFVNWIGKLTEPSLSERLSTAQQALEALQNKHKLSPAITNYKPTGSQIQLKKSASQLEIRIPRRGKKAFRSFYLLGFIVPFLIQLPNYLNLFWSWSSYTITPWVGTAVIGVLGIVVMSAVILPAFTQTYLYFDRNHFEIRRKLFGFPYWWRRAKTSRIIAIGEEEIKRTAAPKGVTIETGSRKYTTNPLATVERLWLIQEIKDWLRLR</sequence>
<keyword evidence="3" id="KW-1133">Transmembrane helix</keyword>
<keyword evidence="3" id="KW-0472">Membrane</keyword>
<dbReference type="SMART" id="SM00220">
    <property type="entry name" value="S_TKc"/>
    <property type="match status" value="1"/>
</dbReference>
<dbReference type="GO" id="GO:0005524">
    <property type="term" value="F:ATP binding"/>
    <property type="evidence" value="ECO:0007669"/>
    <property type="project" value="UniProtKB-KW"/>
</dbReference>
<dbReference type="SUPFAM" id="SSF56112">
    <property type="entry name" value="Protein kinase-like (PK-like)"/>
    <property type="match status" value="1"/>
</dbReference>
<keyword evidence="3" id="KW-0812">Transmembrane</keyword>
<dbReference type="PROSITE" id="PS50011">
    <property type="entry name" value="PROTEIN_KINASE_DOM"/>
    <property type="match status" value="1"/>
</dbReference>
<evidence type="ECO:0000256" key="1">
    <source>
        <dbReference type="ARBA" id="ARBA00022741"/>
    </source>
</evidence>
<evidence type="ECO:0000256" key="3">
    <source>
        <dbReference type="SAM" id="Phobius"/>
    </source>
</evidence>
<dbReference type="PATRIC" id="fig|1173027.3.peg.1845"/>
<dbReference type="AlphaFoldDB" id="K9WCQ5"/>
<dbReference type="PANTHER" id="PTHR24363:SF7">
    <property type="entry name" value="SERINE_THREONINE-PROTEIN KINASE-LIKE PROTEIN E"/>
    <property type="match status" value="1"/>
</dbReference>
<dbReference type="eggNOG" id="COG0515">
    <property type="taxonomic scope" value="Bacteria"/>
</dbReference>
<feature type="transmembrane region" description="Helical" evidence="3">
    <location>
        <begin position="320"/>
        <end position="343"/>
    </location>
</feature>
<keyword evidence="1" id="KW-0547">Nucleotide-binding</keyword>
<dbReference type="KEGG" id="mic:Mic7113_1666"/>
<proteinExistence type="predicted"/>
<feature type="domain" description="Protein kinase" evidence="4">
    <location>
        <begin position="21"/>
        <end position="283"/>
    </location>
</feature>
<evidence type="ECO:0000313" key="5">
    <source>
        <dbReference type="EMBL" id="AFZ17534.1"/>
    </source>
</evidence>
<keyword evidence="6" id="KW-1185">Reference proteome</keyword>
<keyword evidence="5" id="KW-0418">Kinase</keyword>
<dbReference type="Proteomes" id="UP000010471">
    <property type="component" value="Chromosome"/>
</dbReference>
<dbReference type="CDD" id="cd14014">
    <property type="entry name" value="STKc_PknB_like"/>
    <property type="match status" value="1"/>
</dbReference>
<dbReference type="Gene3D" id="1.10.510.10">
    <property type="entry name" value="Transferase(Phosphotransferase) domain 1"/>
    <property type="match status" value="1"/>
</dbReference>
<accession>K9WCQ5</accession>
<organism evidence="5 6">
    <name type="scientific">Allocoleopsis franciscana PCC 7113</name>
    <dbReference type="NCBI Taxonomy" id="1173027"/>
    <lineage>
        <taxon>Bacteria</taxon>
        <taxon>Bacillati</taxon>
        <taxon>Cyanobacteriota</taxon>
        <taxon>Cyanophyceae</taxon>
        <taxon>Coleofasciculales</taxon>
        <taxon>Coleofasciculaceae</taxon>
        <taxon>Allocoleopsis</taxon>
        <taxon>Allocoleopsis franciscana</taxon>
    </lineage>
</organism>